<dbReference type="EMBL" id="CACVBS010000089">
    <property type="protein sequence ID" value="CAA7270271.1"/>
    <property type="molecule type" value="Genomic_DNA"/>
</dbReference>
<name>A0A8S0Y000_CYCAE</name>
<dbReference type="AlphaFoldDB" id="A0A8S0Y000"/>
<gene>
    <name evidence="2" type="ORF">AAE3_LOCUS12533</name>
</gene>
<reference evidence="2 3" key="1">
    <citation type="submission" date="2020-01" db="EMBL/GenBank/DDBJ databases">
        <authorList>
            <person name="Gupta K D."/>
        </authorList>
    </citation>
    <scope>NUCLEOTIDE SEQUENCE [LARGE SCALE GENOMIC DNA]</scope>
</reference>
<evidence type="ECO:0000313" key="2">
    <source>
        <dbReference type="EMBL" id="CAA7270271.1"/>
    </source>
</evidence>
<keyword evidence="3" id="KW-1185">Reference proteome</keyword>
<evidence type="ECO:0000256" key="1">
    <source>
        <dbReference type="SAM" id="SignalP"/>
    </source>
</evidence>
<feature type="signal peptide" evidence="1">
    <location>
        <begin position="1"/>
        <end position="23"/>
    </location>
</feature>
<dbReference type="Proteomes" id="UP000467700">
    <property type="component" value="Unassembled WGS sequence"/>
</dbReference>
<evidence type="ECO:0008006" key="4">
    <source>
        <dbReference type="Google" id="ProtNLM"/>
    </source>
</evidence>
<comment type="caution">
    <text evidence="2">The sequence shown here is derived from an EMBL/GenBank/DDBJ whole genome shotgun (WGS) entry which is preliminary data.</text>
</comment>
<dbReference type="OrthoDB" id="2992500at2759"/>
<accession>A0A8S0Y000</accession>
<evidence type="ECO:0000313" key="3">
    <source>
        <dbReference type="Proteomes" id="UP000467700"/>
    </source>
</evidence>
<sequence>MSTTTRLAPLLPLLCQFMTTPWSIPEPKDDPKRTFTQVCKEWRRAIVSNAALWAHIRLSPVKYQYPENLLRLFEQNVERSQGEPLVIEMYNNIPRAQHSKIEKVEDLLFGGGEFSIFKHILFPEAVRMRLTSLKCILAGDDILGFLSLPSSSFPELRHVNIAIIHTFSAPASPFITDLAKCLQFNAFSGHPTLTDATFHIHNRMHPLDLRLPWNQLTKLDLSSAPMPPWTFLLIMKRSAKSLDEAAFQVMFVARVNQRLLPKSSQALMPVLRKMKLILIDPIWDPAFFGMLKMPVLDCLSIEKFDRCVGWELWLFAPMLAYTSGMLRRLELKRFELKLDAGDPIPRKRRTSFVELEAVLTMVPRLEVLKLASDIEVHYPTLVKMTRGDLVPNLQAFEIFSAAGEQVVWMVQEKSTEPGTSVKGARAVRLAQVDLWVRAEEKETLSEMVRVSGLDKVIHIRGSSGASG</sequence>
<proteinExistence type="predicted"/>
<feature type="chain" id="PRO_5035727876" description="F-box domain-containing protein" evidence="1">
    <location>
        <begin position="24"/>
        <end position="467"/>
    </location>
</feature>
<keyword evidence="1" id="KW-0732">Signal</keyword>
<organism evidence="2 3">
    <name type="scientific">Cyclocybe aegerita</name>
    <name type="common">Black poplar mushroom</name>
    <name type="synonym">Agrocybe aegerita</name>
    <dbReference type="NCBI Taxonomy" id="1973307"/>
    <lineage>
        <taxon>Eukaryota</taxon>
        <taxon>Fungi</taxon>
        <taxon>Dikarya</taxon>
        <taxon>Basidiomycota</taxon>
        <taxon>Agaricomycotina</taxon>
        <taxon>Agaricomycetes</taxon>
        <taxon>Agaricomycetidae</taxon>
        <taxon>Agaricales</taxon>
        <taxon>Agaricineae</taxon>
        <taxon>Bolbitiaceae</taxon>
        <taxon>Cyclocybe</taxon>
    </lineage>
</organism>
<protein>
    <recommendedName>
        <fullName evidence="4">F-box domain-containing protein</fullName>
    </recommendedName>
</protein>